<proteinExistence type="predicted"/>
<evidence type="ECO:0000313" key="1">
    <source>
        <dbReference type="EMBL" id="GAA3787807.1"/>
    </source>
</evidence>
<accession>A0ABP7HB56</accession>
<name>A0ABP7HB56_9FLAO</name>
<evidence type="ECO:0000313" key="2">
    <source>
        <dbReference type="Proteomes" id="UP001501456"/>
    </source>
</evidence>
<dbReference type="Proteomes" id="UP001501456">
    <property type="component" value="Unassembled WGS sequence"/>
</dbReference>
<protein>
    <submittedName>
        <fullName evidence="1">Uncharacterized protein</fullName>
    </submittedName>
</protein>
<dbReference type="RefSeq" id="WP_344730195.1">
    <property type="nucleotide sequence ID" value="NZ_BAABBI010000002.1"/>
</dbReference>
<dbReference type="EMBL" id="BAABBI010000002">
    <property type="protein sequence ID" value="GAA3787807.1"/>
    <property type="molecule type" value="Genomic_DNA"/>
</dbReference>
<gene>
    <name evidence="1" type="ORF">GCM10022271_20500</name>
</gene>
<keyword evidence="2" id="KW-1185">Reference proteome</keyword>
<sequence length="59" mass="6829">MENPFKELEKPLKTAPSELKGKVMKDIAFAKFLIDMSRLFSVNIGDIFERTLKKRRGTN</sequence>
<comment type="caution">
    <text evidence="1">The sequence shown here is derived from an EMBL/GenBank/DDBJ whole genome shotgun (WGS) entry which is preliminary data.</text>
</comment>
<reference evidence="2" key="1">
    <citation type="journal article" date="2019" name="Int. J. Syst. Evol. Microbiol.">
        <title>The Global Catalogue of Microorganisms (GCM) 10K type strain sequencing project: providing services to taxonomists for standard genome sequencing and annotation.</title>
        <authorList>
            <consortium name="The Broad Institute Genomics Platform"/>
            <consortium name="The Broad Institute Genome Sequencing Center for Infectious Disease"/>
            <person name="Wu L."/>
            <person name="Ma J."/>
        </authorList>
    </citation>
    <scope>NUCLEOTIDE SEQUENCE [LARGE SCALE GENOMIC DNA]</scope>
    <source>
        <strain evidence="2">JCM 17525</strain>
    </source>
</reference>
<organism evidence="1 2">
    <name type="scientific">Corallibacter vietnamensis</name>
    <dbReference type="NCBI Taxonomy" id="904130"/>
    <lineage>
        <taxon>Bacteria</taxon>
        <taxon>Pseudomonadati</taxon>
        <taxon>Bacteroidota</taxon>
        <taxon>Flavobacteriia</taxon>
        <taxon>Flavobacteriales</taxon>
        <taxon>Flavobacteriaceae</taxon>
        <taxon>Corallibacter</taxon>
    </lineage>
</organism>